<dbReference type="GO" id="GO:0000213">
    <property type="term" value="F:tRNA-intron lyase activity"/>
    <property type="evidence" value="ECO:0007669"/>
    <property type="project" value="TreeGrafter"/>
</dbReference>
<keyword evidence="6" id="KW-1185">Reference proteome</keyword>
<dbReference type="Pfam" id="PF09631">
    <property type="entry name" value="Sen15"/>
    <property type="match status" value="1"/>
</dbReference>
<dbReference type="EMBL" id="KQ087219">
    <property type="protein sequence ID" value="KLT41351.1"/>
    <property type="molecule type" value="Genomic_DNA"/>
</dbReference>
<evidence type="ECO:0000313" key="6">
    <source>
        <dbReference type="Proteomes" id="UP000053611"/>
    </source>
</evidence>
<dbReference type="InterPro" id="IPR011856">
    <property type="entry name" value="tRNA_endonuc-like_dom_sf"/>
</dbReference>
<dbReference type="OrthoDB" id="10002170at2759"/>
<evidence type="ECO:0000256" key="1">
    <source>
        <dbReference type="ARBA" id="ARBA00006091"/>
    </source>
</evidence>
<dbReference type="RefSeq" id="XP_018277842.1">
    <property type="nucleotide sequence ID" value="XM_018421425.1"/>
</dbReference>
<gene>
    <name evidence="5" type="ORF">CC85DRAFT_276178</name>
</gene>
<dbReference type="STRING" id="879819.A0A0J0XJW3"/>
<accession>A0A0J0XJW3</accession>
<dbReference type="GO" id="GO:0000379">
    <property type="term" value="P:tRNA-type intron splice site recognition and cleavage"/>
    <property type="evidence" value="ECO:0007669"/>
    <property type="project" value="InterPro"/>
</dbReference>
<feature type="domain" description="tRNA-splicing endonuclease subunit Sen15" evidence="4">
    <location>
        <begin position="151"/>
        <end position="179"/>
    </location>
</feature>
<dbReference type="Proteomes" id="UP000053611">
    <property type="component" value="Unassembled WGS sequence"/>
</dbReference>
<dbReference type="PANTHER" id="PTHR28518:SF1">
    <property type="entry name" value="TRNA-SPLICING ENDONUCLEASE SUBUNIT SEN15"/>
    <property type="match status" value="1"/>
</dbReference>
<name>A0A0J0XJW3_9TREE</name>
<feature type="region of interest" description="Disordered" evidence="3">
    <location>
        <begin position="120"/>
        <end position="151"/>
    </location>
</feature>
<dbReference type="Gene3D" id="3.40.1350.10">
    <property type="match status" value="1"/>
</dbReference>
<sequence>MASSDINAQAITAHFSPLQRGPAATALRDLALAVGWYHLRVLELAGTQWAVIVGHKRKEDPLRAVLPLPLHTNALVPSELHAIFGALSKVSVNDLPPPLPEFAPSVDRLRKAYAAMTGKKHDELDAVNEDDENDEEKEDQEQQPDLSGQFDPDTLYTAIVCADSTVVYYKLSRGIRKPHDIPDE</sequence>
<dbReference type="GO" id="GO:0000214">
    <property type="term" value="C:tRNA-intron endonuclease complex"/>
    <property type="evidence" value="ECO:0007669"/>
    <property type="project" value="InterPro"/>
</dbReference>
<dbReference type="PANTHER" id="PTHR28518">
    <property type="entry name" value="TRNA-SPLICING ENDONUCLEASE SUBUNIT SEN15"/>
    <property type="match status" value="1"/>
</dbReference>
<protein>
    <recommendedName>
        <fullName evidence="4">tRNA-splicing endonuclease subunit Sen15 domain-containing protein</fullName>
    </recommendedName>
</protein>
<dbReference type="GeneID" id="28982028"/>
<evidence type="ECO:0000256" key="2">
    <source>
        <dbReference type="ARBA" id="ARBA00022694"/>
    </source>
</evidence>
<evidence type="ECO:0000259" key="4">
    <source>
        <dbReference type="Pfam" id="PF09631"/>
    </source>
</evidence>
<dbReference type="InterPro" id="IPR018593">
    <property type="entry name" value="tRNA-endonuc_su_Sen15"/>
</dbReference>
<proteinExistence type="inferred from homology"/>
<evidence type="ECO:0000313" key="5">
    <source>
        <dbReference type="EMBL" id="KLT41351.1"/>
    </source>
</evidence>
<keyword evidence="2" id="KW-0819">tRNA processing</keyword>
<dbReference type="GO" id="GO:0003676">
    <property type="term" value="F:nucleic acid binding"/>
    <property type="evidence" value="ECO:0007669"/>
    <property type="project" value="InterPro"/>
</dbReference>
<evidence type="ECO:0000256" key="3">
    <source>
        <dbReference type="SAM" id="MobiDB-lite"/>
    </source>
</evidence>
<dbReference type="InterPro" id="IPR042777">
    <property type="entry name" value="Sen15_fungi"/>
</dbReference>
<comment type="similarity">
    <text evidence="1">Belongs to the SEN15 family.</text>
</comment>
<dbReference type="InterPro" id="IPR036167">
    <property type="entry name" value="tRNA_intron_Endo_cat-like_sf"/>
</dbReference>
<dbReference type="SUPFAM" id="SSF53032">
    <property type="entry name" value="tRNA-intron endonuclease catalytic domain-like"/>
    <property type="match status" value="1"/>
</dbReference>
<feature type="compositionally biased region" description="Acidic residues" evidence="3">
    <location>
        <begin position="125"/>
        <end position="142"/>
    </location>
</feature>
<organism evidence="5 6">
    <name type="scientific">Cutaneotrichosporon oleaginosum</name>
    <dbReference type="NCBI Taxonomy" id="879819"/>
    <lineage>
        <taxon>Eukaryota</taxon>
        <taxon>Fungi</taxon>
        <taxon>Dikarya</taxon>
        <taxon>Basidiomycota</taxon>
        <taxon>Agaricomycotina</taxon>
        <taxon>Tremellomycetes</taxon>
        <taxon>Trichosporonales</taxon>
        <taxon>Trichosporonaceae</taxon>
        <taxon>Cutaneotrichosporon</taxon>
    </lineage>
</organism>
<dbReference type="AlphaFoldDB" id="A0A0J0XJW3"/>
<reference evidence="5 6" key="1">
    <citation type="submission" date="2015-03" db="EMBL/GenBank/DDBJ databases">
        <title>Genomics and transcriptomics of the oil-accumulating basidiomycete yeast T. oleaginosus allow insights into substrate utilization and the diverse evolutionary trajectories of mating systems in fungi.</title>
        <authorList>
            <consortium name="DOE Joint Genome Institute"/>
            <person name="Kourist R."/>
            <person name="Kracht O."/>
            <person name="Bracharz F."/>
            <person name="Lipzen A."/>
            <person name="Nolan M."/>
            <person name="Ohm R."/>
            <person name="Grigoriev I."/>
            <person name="Sun S."/>
            <person name="Heitman J."/>
            <person name="Bruck T."/>
            <person name="Nowrousian M."/>
        </authorList>
    </citation>
    <scope>NUCLEOTIDE SEQUENCE [LARGE SCALE GENOMIC DNA]</scope>
    <source>
        <strain evidence="5 6">IBC0246</strain>
    </source>
</reference>